<dbReference type="EMBL" id="KN550418">
    <property type="protein sequence ID" value="KHJ94209.1"/>
    <property type="molecule type" value="Genomic_DNA"/>
</dbReference>
<accession>A0A0B1TAF0</accession>
<dbReference type="GO" id="GO:0016010">
    <property type="term" value="C:dystrophin-associated glycoprotein complex"/>
    <property type="evidence" value="ECO:0007669"/>
    <property type="project" value="UniProtKB-ARBA"/>
</dbReference>
<evidence type="ECO:0000256" key="4">
    <source>
        <dbReference type="ARBA" id="ARBA00022837"/>
    </source>
</evidence>
<proteinExistence type="predicted"/>
<sequence>MRLHKLKYFAIMEAILEEMIDEDGELTDEETTVEPEYQGRLESAASSTKEEEKRDPRMPQLNARDSANWQSLTQLRHWLNELERDASLTVDLADTVSIREMANTVQGIMDHIRMKIMDVVGIQDVSGAEIVKNKARELIEDMDRVAKQCDKRRATLMQMAEQSRVWNNAHDAAELWMQDADAIIGHKRTEESSDTVMREELAAIENLISELDQKKEAIKDVNAKGNAMLDTYTRDEAHNLSHELSKLNMRWSKFNDKKRLAEAEQEWEKLTYALSSLIGWIEDKSKEMLAQQPVGGSLSAVMAQGAWMKNTEKEMELKVRCAEDRLARAKCRAAQCVDRFRTFVGALPEPKCGSTMAAGDFEDEPAAVLHRIIFYQLTRVPIPVKFSHTTEKTQWEHPVWVEMTKELSQFNRVKFIAYRTAMKLRALQKRLCLDLVDIPMLEKCFSRLAGLSNEESPGLEGMVSSLLPLFEQLHTKHPQMIRSVALAVDLCINFLLNLFDP</sequence>
<dbReference type="Proteomes" id="UP000053660">
    <property type="component" value="Unassembled WGS sequence"/>
</dbReference>
<dbReference type="GO" id="GO:0045202">
    <property type="term" value="C:synapse"/>
    <property type="evidence" value="ECO:0007669"/>
    <property type="project" value="GOC"/>
</dbReference>
<dbReference type="Gene3D" id="1.20.58.60">
    <property type="match status" value="1"/>
</dbReference>
<dbReference type="Pfam" id="PF09068">
    <property type="entry name" value="EF-hand_2"/>
    <property type="match status" value="1"/>
</dbReference>
<evidence type="ECO:0000256" key="5">
    <source>
        <dbReference type="ARBA" id="ARBA00023212"/>
    </source>
</evidence>
<evidence type="ECO:0000256" key="6">
    <source>
        <dbReference type="SAM" id="Coils"/>
    </source>
</evidence>
<evidence type="ECO:0000256" key="1">
    <source>
        <dbReference type="ARBA" id="ARBA00004278"/>
    </source>
</evidence>
<dbReference type="GO" id="GO:0099536">
    <property type="term" value="P:synaptic signaling"/>
    <property type="evidence" value="ECO:0007669"/>
    <property type="project" value="TreeGrafter"/>
</dbReference>
<protein>
    <submittedName>
        <fullName evidence="10">EF hand</fullName>
    </submittedName>
</protein>
<comment type="subcellular location">
    <subcellularLocation>
        <location evidence="1">Cell membrane</location>
        <location evidence="1">Sarcolemma</location>
        <topology evidence="1">Peripheral membrane protein</topology>
        <orientation evidence="1">Cytoplasmic side</orientation>
    </subcellularLocation>
    <subcellularLocation>
        <location evidence="2">Cytoplasm</location>
    </subcellularLocation>
</comment>
<dbReference type="InterPro" id="IPR015153">
    <property type="entry name" value="EF-hand_dom_typ1"/>
</dbReference>
<dbReference type="InterPro" id="IPR056503">
    <property type="entry name" value="Spectrin_Dys-1"/>
</dbReference>
<dbReference type="PANTHER" id="PTHR12268">
    <property type="entry name" value="E3 UBIQUITIN-PROTEIN LIGASE KCMF1"/>
    <property type="match status" value="1"/>
</dbReference>
<keyword evidence="3" id="KW-0963">Cytoplasm</keyword>
<feature type="domain" description="EF-hand" evidence="8">
    <location>
        <begin position="402"/>
        <end position="501"/>
    </location>
</feature>
<dbReference type="Pfam" id="PF23729">
    <property type="entry name" value="Spectrin_Dys-1"/>
    <property type="match status" value="1"/>
</dbReference>
<evidence type="ECO:0000256" key="7">
    <source>
        <dbReference type="SAM" id="MobiDB-lite"/>
    </source>
</evidence>
<gene>
    <name evidence="10" type="ORF">OESDEN_05864</name>
</gene>
<evidence type="ECO:0000256" key="2">
    <source>
        <dbReference type="ARBA" id="ARBA00004496"/>
    </source>
</evidence>
<dbReference type="InterPro" id="IPR050774">
    <property type="entry name" value="KCMF1/Dystrophin"/>
</dbReference>
<evidence type="ECO:0000313" key="10">
    <source>
        <dbReference type="EMBL" id="KHJ94209.1"/>
    </source>
</evidence>
<keyword evidence="11" id="KW-1185">Reference proteome</keyword>
<feature type="compositionally biased region" description="Basic and acidic residues" evidence="7">
    <location>
        <begin position="48"/>
        <end position="57"/>
    </location>
</feature>
<dbReference type="SUPFAM" id="SSF46966">
    <property type="entry name" value="Spectrin repeat"/>
    <property type="match status" value="2"/>
</dbReference>
<dbReference type="InterPro" id="IPR011992">
    <property type="entry name" value="EF-hand-dom_pair"/>
</dbReference>
<evidence type="ECO:0000259" key="8">
    <source>
        <dbReference type="Pfam" id="PF09068"/>
    </source>
</evidence>
<organism evidence="10 11">
    <name type="scientific">Oesophagostomum dentatum</name>
    <name type="common">Nodular worm</name>
    <dbReference type="NCBI Taxonomy" id="61180"/>
    <lineage>
        <taxon>Eukaryota</taxon>
        <taxon>Metazoa</taxon>
        <taxon>Ecdysozoa</taxon>
        <taxon>Nematoda</taxon>
        <taxon>Chromadorea</taxon>
        <taxon>Rhabditida</taxon>
        <taxon>Rhabditina</taxon>
        <taxon>Rhabditomorpha</taxon>
        <taxon>Strongyloidea</taxon>
        <taxon>Strongylidae</taxon>
        <taxon>Oesophagostomum</taxon>
    </lineage>
</organism>
<evidence type="ECO:0000259" key="9">
    <source>
        <dbReference type="Pfam" id="PF23729"/>
    </source>
</evidence>
<feature type="domain" description="Dystrophin-1-like spectrin repeat" evidence="9">
    <location>
        <begin position="69"/>
        <end position="157"/>
    </location>
</feature>
<keyword evidence="6" id="KW-0175">Coiled coil</keyword>
<dbReference type="Gene3D" id="6.10.140.70">
    <property type="match status" value="1"/>
</dbReference>
<keyword evidence="5" id="KW-0206">Cytoskeleton</keyword>
<keyword evidence="4" id="KW-0106">Calcium</keyword>
<reference evidence="10 11" key="1">
    <citation type="submission" date="2014-03" db="EMBL/GenBank/DDBJ databases">
        <title>Draft genome of the hookworm Oesophagostomum dentatum.</title>
        <authorList>
            <person name="Mitreva M."/>
        </authorList>
    </citation>
    <scope>NUCLEOTIDE SEQUENCE [LARGE SCALE GENOMIC DNA]</scope>
    <source>
        <strain evidence="10 11">OD-Hann</strain>
    </source>
</reference>
<name>A0A0B1TAF0_OESDE</name>
<dbReference type="SUPFAM" id="SSF47473">
    <property type="entry name" value="EF-hand"/>
    <property type="match status" value="1"/>
</dbReference>
<dbReference type="AlphaFoldDB" id="A0A0B1TAF0"/>
<evidence type="ECO:0000256" key="3">
    <source>
        <dbReference type="ARBA" id="ARBA00022490"/>
    </source>
</evidence>
<dbReference type="OrthoDB" id="10057795at2759"/>
<evidence type="ECO:0000313" key="11">
    <source>
        <dbReference type="Proteomes" id="UP000053660"/>
    </source>
</evidence>
<feature type="coiled-coil region" evidence="6">
    <location>
        <begin position="197"/>
        <end position="224"/>
    </location>
</feature>
<feature type="region of interest" description="Disordered" evidence="7">
    <location>
        <begin position="26"/>
        <end position="66"/>
    </location>
</feature>
<dbReference type="PANTHER" id="PTHR12268:SF14">
    <property type="entry name" value="DYSTROPHIN-1"/>
    <property type="match status" value="1"/>
</dbReference>